<feature type="compositionally biased region" description="Low complexity" evidence="4">
    <location>
        <begin position="278"/>
        <end position="287"/>
    </location>
</feature>
<evidence type="ECO:0000256" key="4">
    <source>
        <dbReference type="SAM" id="MobiDB-lite"/>
    </source>
</evidence>
<dbReference type="Gene3D" id="1.10.150.50">
    <property type="entry name" value="Transcription Factor, Ets-1"/>
    <property type="match status" value="1"/>
</dbReference>
<dbReference type="OrthoDB" id="1919336at2759"/>
<feature type="DNA-binding region" description="HMG box" evidence="3">
    <location>
        <begin position="123"/>
        <end position="189"/>
    </location>
</feature>
<feature type="region of interest" description="Disordered" evidence="4">
    <location>
        <begin position="411"/>
        <end position="459"/>
    </location>
</feature>
<name>A0A9P4TXQ6_9PEZI</name>
<evidence type="ECO:0000256" key="3">
    <source>
        <dbReference type="PROSITE-ProRule" id="PRU00267"/>
    </source>
</evidence>
<keyword evidence="7" id="KW-1185">Reference proteome</keyword>
<reference evidence="6" key="1">
    <citation type="journal article" date="2020" name="Stud. Mycol.">
        <title>101 Dothideomycetes genomes: a test case for predicting lifestyles and emergence of pathogens.</title>
        <authorList>
            <person name="Haridas S."/>
            <person name="Albert R."/>
            <person name="Binder M."/>
            <person name="Bloem J."/>
            <person name="Labutti K."/>
            <person name="Salamov A."/>
            <person name="Andreopoulos B."/>
            <person name="Baker S."/>
            <person name="Barry K."/>
            <person name="Bills G."/>
            <person name="Bluhm B."/>
            <person name="Cannon C."/>
            <person name="Castanera R."/>
            <person name="Culley D."/>
            <person name="Daum C."/>
            <person name="Ezra D."/>
            <person name="Gonzalez J."/>
            <person name="Henrissat B."/>
            <person name="Kuo A."/>
            <person name="Liang C."/>
            <person name="Lipzen A."/>
            <person name="Lutzoni F."/>
            <person name="Magnuson J."/>
            <person name="Mondo S."/>
            <person name="Nolan M."/>
            <person name="Ohm R."/>
            <person name="Pangilinan J."/>
            <person name="Park H.-J."/>
            <person name="Ramirez L."/>
            <person name="Alfaro M."/>
            <person name="Sun H."/>
            <person name="Tritt A."/>
            <person name="Yoshinaga Y."/>
            <person name="Zwiers L.-H."/>
            <person name="Turgeon B."/>
            <person name="Goodwin S."/>
            <person name="Spatafora J."/>
            <person name="Crous P."/>
            <person name="Grigoriev I."/>
        </authorList>
    </citation>
    <scope>NUCLEOTIDE SEQUENCE</scope>
    <source>
        <strain evidence="6">CBS 130266</strain>
    </source>
</reference>
<evidence type="ECO:0000256" key="2">
    <source>
        <dbReference type="ARBA" id="ARBA00023242"/>
    </source>
</evidence>
<keyword evidence="2 3" id="KW-0539">Nucleus</keyword>
<evidence type="ECO:0000313" key="6">
    <source>
        <dbReference type="EMBL" id="KAF2429875.1"/>
    </source>
</evidence>
<dbReference type="PROSITE" id="PS50118">
    <property type="entry name" value="HMG_BOX_2"/>
    <property type="match status" value="1"/>
</dbReference>
<dbReference type="InterPro" id="IPR013761">
    <property type="entry name" value="SAM/pointed_sf"/>
</dbReference>
<feature type="compositionally biased region" description="Basic and acidic residues" evidence="4">
    <location>
        <begin position="81"/>
        <end position="94"/>
    </location>
</feature>
<dbReference type="Pfam" id="PF00505">
    <property type="entry name" value="HMG_box"/>
    <property type="match status" value="1"/>
</dbReference>
<evidence type="ECO:0000313" key="7">
    <source>
        <dbReference type="Proteomes" id="UP000800235"/>
    </source>
</evidence>
<feature type="compositionally biased region" description="Low complexity" evidence="4">
    <location>
        <begin position="375"/>
        <end position="393"/>
    </location>
</feature>
<dbReference type="Proteomes" id="UP000800235">
    <property type="component" value="Unassembled WGS sequence"/>
</dbReference>
<gene>
    <name evidence="6" type="ORF">EJ08DRAFT_262648</name>
</gene>
<evidence type="ECO:0000256" key="1">
    <source>
        <dbReference type="ARBA" id="ARBA00023125"/>
    </source>
</evidence>
<dbReference type="SMART" id="SM00398">
    <property type="entry name" value="HMG"/>
    <property type="match status" value="1"/>
</dbReference>
<dbReference type="SUPFAM" id="SSF47769">
    <property type="entry name" value="SAM/Pointed domain"/>
    <property type="match status" value="1"/>
</dbReference>
<feature type="region of interest" description="Disordered" evidence="4">
    <location>
        <begin position="354"/>
        <end position="396"/>
    </location>
</feature>
<feature type="compositionally biased region" description="Pro residues" evidence="4">
    <location>
        <begin position="434"/>
        <end position="444"/>
    </location>
</feature>
<evidence type="ECO:0000259" key="5">
    <source>
        <dbReference type="PROSITE" id="PS50118"/>
    </source>
</evidence>
<dbReference type="Pfam" id="PF00536">
    <property type="entry name" value="SAM_1"/>
    <property type="match status" value="1"/>
</dbReference>
<dbReference type="InterPro" id="IPR051965">
    <property type="entry name" value="ChromReg_NeuronalGeneExpr"/>
</dbReference>
<dbReference type="Gene3D" id="1.10.30.10">
    <property type="entry name" value="High mobility group box domain"/>
    <property type="match status" value="1"/>
</dbReference>
<feature type="region of interest" description="Disordered" evidence="4">
    <location>
        <begin position="79"/>
        <end position="126"/>
    </location>
</feature>
<dbReference type="InterPro" id="IPR036910">
    <property type="entry name" value="HMG_box_dom_sf"/>
</dbReference>
<dbReference type="InterPro" id="IPR001660">
    <property type="entry name" value="SAM"/>
</dbReference>
<keyword evidence="1 3" id="KW-0238">DNA-binding</keyword>
<sequence length="481" mass="53292">MLNFREQLDRIGLSQYHDTLTSEGFDSWDTILDITETDLTTLGVKLGHRRKLQRAIAESRGQPAERALSLETGKISIEGGYRSEDSTNEAKESSGGHVTPALAPGTGTKRKYRRHPKADENAPERPPSAYVIFSNRVREELRGRDFSFTEIAKLVGERWQVLSPDIRDVCERQAATAKEKYYNELSEYKKTVQYSQYQHYLAEFKLKHAATKNDAKRSRIETETPQPGERLPPVSSNSFETNDDSRRSIPEGNISGHIRSLSNPLARQTPINLSNHCAPTTSTSPATFSAGLHSPVTQNAHSPRSSPPASSAVYSSYDLPHHARSGHSPAEPRPEEPTITSYFSMSSFSRWQIQKEELSPDSRPGDQFGARRPPRSASSIPSLVHTDTSLSSHTSHEEVLTPYMLPHFESGKGDRTLPPPIMSSASGGLASPHGPRPILPPPNYTPQLVQQDAEEGSQWPALLRATALARDAETQKEESAR</sequence>
<feature type="compositionally biased region" description="Polar residues" evidence="4">
    <location>
        <begin position="260"/>
        <end position="277"/>
    </location>
</feature>
<feature type="compositionally biased region" description="Low complexity" evidence="4">
    <location>
        <begin position="300"/>
        <end position="316"/>
    </location>
</feature>
<dbReference type="InterPro" id="IPR009071">
    <property type="entry name" value="HMG_box_dom"/>
</dbReference>
<proteinExistence type="predicted"/>
<protein>
    <recommendedName>
        <fullName evidence="5">HMG box domain-containing protein</fullName>
    </recommendedName>
</protein>
<feature type="domain" description="HMG box" evidence="5">
    <location>
        <begin position="123"/>
        <end position="189"/>
    </location>
</feature>
<accession>A0A9P4TXQ6</accession>
<feature type="compositionally biased region" description="Basic and acidic residues" evidence="4">
    <location>
        <begin position="354"/>
        <end position="364"/>
    </location>
</feature>
<dbReference type="PANTHER" id="PTHR46040:SF3">
    <property type="entry name" value="HIGH MOBILITY GROUP PROTEIN 2"/>
    <property type="match status" value="1"/>
</dbReference>
<dbReference type="PANTHER" id="PTHR46040">
    <property type="entry name" value="HIGH MOBILITY GROUP PROTEIN 2"/>
    <property type="match status" value="1"/>
</dbReference>
<organism evidence="6 7">
    <name type="scientific">Tothia fuscella</name>
    <dbReference type="NCBI Taxonomy" id="1048955"/>
    <lineage>
        <taxon>Eukaryota</taxon>
        <taxon>Fungi</taxon>
        <taxon>Dikarya</taxon>
        <taxon>Ascomycota</taxon>
        <taxon>Pezizomycotina</taxon>
        <taxon>Dothideomycetes</taxon>
        <taxon>Pleosporomycetidae</taxon>
        <taxon>Venturiales</taxon>
        <taxon>Cylindrosympodiaceae</taxon>
        <taxon>Tothia</taxon>
    </lineage>
</organism>
<dbReference type="SMART" id="SM00454">
    <property type="entry name" value="SAM"/>
    <property type="match status" value="1"/>
</dbReference>
<comment type="caution">
    <text evidence="6">The sequence shown here is derived from an EMBL/GenBank/DDBJ whole genome shotgun (WGS) entry which is preliminary data.</text>
</comment>
<dbReference type="EMBL" id="MU007043">
    <property type="protein sequence ID" value="KAF2429875.1"/>
    <property type="molecule type" value="Genomic_DNA"/>
</dbReference>
<dbReference type="GO" id="GO:0005634">
    <property type="term" value="C:nucleus"/>
    <property type="evidence" value="ECO:0007669"/>
    <property type="project" value="UniProtKB-UniRule"/>
</dbReference>
<feature type="compositionally biased region" description="Basic and acidic residues" evidence="4">
    <location>
        <begin position="211"/>
        <end position="222"/>
    </location>
</feature>
<feature type="region of interest" description="Disordered" evidence="4">
    <location>
        <begin position="211"/>
        <end position="339"/>
    </location>
</feature>
<dbReference type="AlphaFoldDB" id="A0A9P4TXQ6"/>
<dbReference type="GO" id="GO:0010468">
    <property type="term" value="P:regulation of gene expression"/>
    <property type="evidence" value="ECO:0007669"/>
    <property type="project" value="TreeGrafter"/>
</dbReference>
<dbReference type="GO" id="GO:0003677">
    <property type="term" value="F:DNA binding"/>
    <property type="evidence" value="ECO:0007669"/>
    <property type="project" value="UniProtKB-UniRule"/>
</dbReference>
<dbReference type="SUPFAM" id="SSF47095">
    <property type="entry name" value="HMG-box"/>
    <property type="match status" value="1"/>
</dbReference>